<feature type="domain" description="Helitron helicase-like" evidence="1">
    <location>
        <begin position="196"/>
        <end position="336"/>
    </location>
</feature>
<reference evidence="2 3" key="1">
    <citation type="journal article" date="2024" name="Microbiol. Resour. Announc.">
        <title>Genome annotations for the ascomycete fungi Trichoderma harzianum, Trichoderma aggressivum, and Purpureocillium lilacinum.</title>
        <authorList>
            <person name="Beijen E.P.W."/>
            <person name="Ohm R.A."/>
        </authorList>
    </citation>
    <scope>NUCLEOTIDE SEQUENCE [LARGE SCALE GENOMIC DNA]</scope>
    <source>
        <strain evidence="2 3">CBS 150709</strain>
    </source>
</reference>
<organism evidence="2 3">
    <name type="scientific">Purpureocillium lilacinum</name>
    <name type="common">Paecilomyces lilacinus</name>
    <dbReference type="NCBI Taxonomy" id="33203"/>
    <lineage>
        <taxon>Eukaryota</taxon>
        <taxon>Fungi</taxon>
        <taxon>Dikarya</taxon>
        <taxon>Ascomycota</taxon>
        <taxon>Pezizomycotina</taxon>
        <taxon>Sordariomycetes</taxon>
        <taxon>Hypocreomycetidae</taxon>
        <taxon>Hypocreales</taxon>
        <taxon>Ophiocordycipitaceae</taxon>
        <taxon>Purpureocillium</taxon>
    </lineage>
</organism>
<protein>
    <recommendedName>
        <fullName evidence="1">Helitron helicase-like domain-containing protein</fullName>
    </recommendedName>
</protein>
<comment type="caution">
    <text evidence="2">The sequence shown here is derived from an EMBL/GenBank/DDBJ whole genome shotgun (WGS) entry which is preliminary data.</text>
</comment>
<dbReference type="InterPro" id="IPR025476">
    <property type="entry name" value="Helitron_helicase-like"/>
</dbReference>
<keyword evidence="3" id="KW-1185">Reference proteome</keyword>
<evidence type="ECO:0000313" key="3">
    <source>
        <dbReference type="Proteomes" id="UP001287286"/>
    </source>
</evidence>
<sequence length="349" mass="37564">MDEEVAVEIEEILASLDGEENLMDGQADEDVVGAGGDRGLDAESGLPTDTVSQTVHEVTSSGMFALDGVPEVADVEKLRFAWQAVGGAGASGRAGPKAAVLTTGEGACEQGEGREAFIRVSRGDDFADSSEPAFFSKTFPTLFPFGVGGPRLAEEAILEAADAATAGATTSRGRGPEAEAAGGALVASRNLNLRTWADILLRRHGGRFATHHIFAFLVFNMGVRSRNRRVSMLSVTRKNFRNTERIVRSMTTERLAAASMELESSGRTSDSGVKELLRSLSLYGHRQPMSREVRLNMRRKIQSLIVGYGVPAIWFTLNPNDITNPVKLRLAAYRARDPDEAEAWPSPTP</sequence>
<evidence type="ECO:0000259" key="1">
    <source>
        <dbReference type="Pfam" id="PF14214"/>
    </source>
</evidence>
<name>A0ABR0BBS0_PURLI</name>
<gene>
    <name evidence="2" type="ORF">Purlil1_14379</name>
</gene>
<accession>A0ABR0BBS0</accession>
<dbReference type="Proteomes" id="UP001287286">
    <property type="component" value="Unassembled WGS sequence"/>
</dbReference>
<dbReference type="Pfam" id="PF14214">
    <property type="entry name" value="Helitron_like_N"/>
    <property type="match status" value="1"/>
</dbReference>
<proteinExistence type="predicted"/>
<dbReference type="EMBL" id="JAWRVI010000830">
    <property type="protein sequence ID" value="KAK4059018.1"/>
    <property type="molecule type" value="Genomic_DNA"/>
</dbReference>
<evidence type="ECO:0000313" key="2">
    <source>
        <dbReference type="EMBL" id="KAK4059018.1"/>
    </source>
</evidence>